<comment type="caution">
    <text evidence="18">The sequence shown here is derived from an EMBL/GenBank/DDBJ whole genome shotgun (WGS) entry which is preliminary data.</text>
</comment>
<dbReference type="InterPro" id="IPR001245">
    <property type="entry name" value="Ser-Thr/Tyr_kinase_cat_dom"/>
</dbReference>
<dbReference type="Pfam" id="PF00211">
    <property type="entry name" value="Guanylate_cyc"/>
    <property type="match status" value="1"/>
</dbReference>
<dbReference type="PANTHER" id="PTHR11920">
    <property type="entry name" value="GUANYLYL CYCLASE"/>
    <property type="match status" value="1"/>
</dbReference>
<dbReference type="InterPro" id="IPR029787">
    <property type="entry name" value="Nucleotide_cyclase"/>
</dbReference>
<evidence type="ECO:0000256" key="9">
    <source>
        <dbReference type="ARBA" id="ARBA00023170"/>
    </source>
</evidence>
<dbReference type="FunFam" id="3.30.70.1230:FF:000004">
    <property type="entry name" value="Guanylate cyclase"/>
    <property type="match status" value="1"/>
</dbReference>
<sequence length="850" mass="95811">MRVNPPDTGCSEVVVWFNQRLRHLPLALYNRPVICEVRCLDNVLFREQVSKDILSLESQLGLKGWHDALCRPLNLCQMRAGRPKTGLASSVRTGCKTMHYMYEKRLDRLAWKIEYSAIKLLDDGQLRQMISPGRPRRKVQSRWKTFLASDIMSELERDRRPTGLRGKPHIQVGLYKGSHVAVREIHRKHVELNRALKKALLARKEMNHENINRFIGACIDPQRVAVVTQYCPRHSLQDILKNEDSPLDDMFITSLVQDLYKGMTFIHESEFGYHGNLKSSKCLVDSRWVLKIADFGLRSLKAAPDSPDPRDDEEIYCRKMLWRAPELLKEGKPRTEGTQKGDVYSFGIILYELYGRKGPWEIIRRLRTEDHASQPGVRPFRPNTSALVVKEGVVPLMHACWRPDPDQRPDFKNGIRLKLKPIQQGLLKSNIFDNMLAMMEKYANNLEAVVAERTEQLSMEKRMTENLLLRMLPRSVADRLKHGKPVAPEQYEQVSIYFSDIVGFTELSAQSTPMEIVDMLNDLYTCFDSTIENYDVYKVETIGDAYMVVSGLPIRNGLSHAGEIASMSLHLLSAVSSFRIRHRPDARLKIRIGIHSGSCCAGVVGLKMPRYCLFGDTVNTASRMESTGEALKIHCSSDLREMLVVLGGYHLVERGMIDMKGKGKQLTYFLVGEDRAQRMRRISHERMVGNGNGGDREQRCVSMSNIDYRGKIFTTQNGMVRDLGRVPEHVVDTEHVLDSLPGKTDLAPSAATNNQDSQCSRAAHGNGPVSPAVDNPSDCSLASSSMEGSDFTSNGVTPAMTSSASDTTHAGEYDEPTEVLCLLDNSRSKVAAQPRPLTHLLHGRTPETVL</sequence>
<feature type="region of interest" description="Disordered" evidence="15">
    <location>
        <begin position="739"/>
        <end position="811"/>
    </location>
</feature>
<keyword evidence="19" id="KW-1185">Reference proteome</keyword>
<evidence type="ECO:0000256" key="13">
    <source>
        <dbReference type="RuleBase" id="RU000405"/>
    </source>
</evidence>
<dbReference type="InterPro" id="IPR050401">
    <property type="entry name" value="Cyclic_nucleotide_synthase"/>
</dbReference>
<comment type="catalytic activity">
    <reaction evidence="14">
        <text>GTP = 3',5'-cyclic GMP + diphosphate</text>
        <dbReference type="Rhea" id="RHEA:13665"/>
        <dbReference type="ChEBI" id="CHEBI:33019"/>
        <dbReference type="ChEBI" id="CHEBI:37565"/>
        <dbReference type="ChEBI" id="CHEBI:57746"/>
        <dbReference type="EC" id="4.6.1.2"/>
    </reaction>
</comment>
<evidence type="ECO:0000256" key="14">
    <source>
        <dbReference type="RuleBase" id="RU003431"/>
    </source>
</evidence>
<dbReference type="SUPFAM" id="SSF56112">
    <property type="entry name" value="Protein kinase-like (PK-like)"/>
    <property type="match status" value="1"/>
</dbReference>
<dbReference type="EC" id="4.6.1.2" evidence="2 14"/>
<organism evidence="18 19">
    <name type="scientific">Batillaria attramentaria</name>
    <dbReference type="NCBI Taxonomy" id="370345"/>
    <lineage>
        <taxon>Eukaryota</taxon>
        <taxon>Metazoa</taxon>
        <taxon>Spiralia</taxon>
        <taxon>Lophotrochozoa</taxon>
        <taxon>Mollusca</taxon>
        <taxon>Gastropoda</taxon>
        <taxon>Caenogastropoda</taxon>
        <taxon>Sorbeoconcha</taxon>
        <taxon>Cerithioidea</taxon>
        <taxon>Batillariidae</taxon>
        <taxon>Batillaria</taxon>
    </lineage>
</organism>
<evidence type="ECO:0000313" key="19">
    <source>
        <dbReference type="Proteomes" id="UP001519460"/>
    </source>
</evidence>
<evidence type="ECO:0000256" key="12">
    <source>
        <dbReference type="ARBA" id="ARBA00023293"/>
    </source>
</evidence>
<dbReference type="PROSITE" id="PS50011">
    <property type="entry name" value="PROTEIN_KINASE_DOM"/>
    <property type="match status" value="1"/>
</dbReference>
<keyword evidence="7" id="KW-0342">GTP-binding</keyword>
<comment type="similarity">
    <text evidence="13">Belongs to the adenylyl cyclase class-4/guanylyl cyclase family.</text>
</comment>
<dbReference type="GO" id="GO:0005525">
    <property type="term" value="F:GTP binding"/>
    <property type="evidence" value="ECO:0007669"/>
    <property type="project" value="UniProtKB-KW"/>
</dbReference>
<evidence type="ECO:0000256" key="5">
    <source>
        <dbReference type="ARBA" id="ARBA00022741"/>
    </source>
</evidence>
<keyword evidence="5" id="KW-0547">Nucleotide-binding</keyword>
<keyword evidence="12 14" id="KW-0141">cGMP biosynthesis</keyword>
<reference evidence="18 19" key="1">
    <citation type="journal article" date="2023" name="Sci. Data">
        <title>Genome assembly of the Korean intertidal mud-creeper Batillaria attramentaria.</title>
        <authorList>
            <person name="Patra A.K."/>
            <person name="Ho P.T."/>
            <person name="Jun S."/>
            <person name="Lee S.J."/>
            <person name="Kim Y."/>
            <person name="Won Y.J."/>
        </authorList>
    </citation>
    <scope>NUCLEOTIDE SEQUENCE [LARGE SCALE GENOMIC DNA]</scope>
    <source>
        <strain evidence="18">Wonlab-2016</strain>
    </source>
</reference>
<evidence type="ECO:0000256" key="15">
    <source>
        <dbReference type="SAM" id="MobiDB-lite"/>
    </source>
</evidence>
<dbReference type="PANTHER" id="PTHR11920:SF501">
    <property type="entry name" value="GUANYLATE CYCLASE 32E"/>
    <property type="match status" value="1"/>
</dbReference>
<dbReference type="AlphaFoldDB" id="A0ABD0KXD4"/>
<dbReference type="SMART" id="SM00044">
    <property type="entry name" value="CYCc"/>
    <property type="match status" value="1"/>
</dbReference>
<dbReference type="EMBL" id="JACVVK020000109">
    <property type="protein sequence ID" value="KAK7491894.1"/>
    <property type="molecule type" value="Genomic_DNA"/>
</dbReference>
<dbReference type="CDD" id="cd07302">
    <property type="entry name" value="CHD"/>
    <property type="match status" value="1"/>
</dbReference>
<evidence type="ECO:0000256" key="10">
    <source>
        <dbReference type="ARBA" id="ARBA00023180"/>
    </source>
</evidence>
<dbReference type="PROSITE" id="PS50125">
    <property type="entry name" value="GUANYLATE_CYCLASE_2"/>
    <property type="match status" value="1"/>
</dbReference>
<dbReference type="SUPFAM" id="SSF55073">
    <property type="entry name" value="Nucleotide cyclase"/>
    <property type="match status" value="1"/>
</dbReference>
<dbReference type="GO" id="GO:0004383">
    <property type="term" value="F:guanylate cyclase activity"/>
    <property type="evidence" value="ECO:0007669"/>
    <property type="project" value="UniProtKB-EC"/>
</dbReference>
<name>A0ABD0KXD4_9CAEN</name>
<dbReference type="GO" id="GO:0016020">
    <property type="term" value="C:membrane"/>
    <property type="evidence" value="ECO:0007669"/>
    <property type="project" value="UniProtKB-SubCell"/>
</dbReference>
<keyword evidence="8" id="KW-0472">Membrane</keyword>
<dbReference type="InterPro" id="IPR000719">
    <property type="entry name" value="Prot_kinase_dom"/>
</dbReference>
<feature type="domain" description="Guanylate cyclase" evidence="17">
    <location>
        <begin position="495"/>
        <end position="625"/>
    </location>
</feature>
<dbReference type="InterPro" id="IPR011009">
    <property type="entry name" value="Kinase-like_dom_sf"/>
</dbReference>
<comment type="subcellular location">
    <subcellularLocation>
        <location evidence="1">Membrane</location>
        <topology evidence="1">Single-pass type I membrane protein</topology>
    </subcellularLocation>
</comment>
<evidence type="ECO:0000256" key="8">
    <source>
        <dbReference type="ARBA" id="ARBA00023136"/>
    </source>
</evidence>
<dbReference type="PROSITE" id="PS00452">
    <property type="entry name" value="GUANYLATE_CYCLASE_1"/>
    <property type="match status" value="1"/>
</dbReference>
<dbReference type="InterPro" id="IPR001054">
    <property type="entry name" value="A/G_cyclase"/>
</dbReference>
<feature type="compositionally biased region" description="Polar residues" evidence="15">
    <location>
        <begin position="777"/>
        <end position="808"/>
    </location>
</feature>
<evidence type="ECO:0000256" key="7">
    <source>
        <dbReference type="ARBA" id="ARBA00023134"/>
    </source>
</evidence>
<evidence type="ECO:0000256" key="11">
    <source>
        <dbReference type="ARBA" id="ARBA00023239"/>
    </source>
</evidence>
<accession>A0ABD0KXD4</accession>
<feature type="domain" description="Protein kinase" evidence="16">
    <location>
        <begin position="115"/>
        <end position="427"/>
    </location>
</feature>
<evidence type="ECO:0000256" key="1">
    <source>
        <dbReference type="ARBA" id="ARBA00004479"/>
    </source>
</evidence>
<keyword evidence="11 13" id="KW-0456">Lyase</keyword>
<keyword evidence="9" id="KW-0675">Receptor</keyword>
<dbReference type="InterPro" id="IPR018297">
    <property type="entry name" value="A/G_cyclase_CS"/>
</dbReference>
<evidence type="ECO:0000259" key="17">
    <source>
        <dbReference type="PROSITE" id="PS50125"/>
    </source>
</evidence>
<dbReference type="Gene3D" id="6.10.250.780">
    <property type="match status" value="1"/>
</dbReference>
<evidence type="ECO:0000256" key="3">
    <source>
        <dbReference type="ARBA" id="ARBA00022692"/>
    </source>
</evidence>
<keyword evidence="6" id="KW-1133">Transmembrane helix</keyword>
<protein>
    <recommendedName>
        <fullName evidence="2 14">Guanylate cyclase</fullName>
        <ecNumber evidence="2 14">4.6.1.2</ecNumber>
    </recommendedName>
</protein>
<dbReference type="Gene3D" id="1.10.510.10">
    <property type="entry name" value="Transferase(Phosphotransferase) domain 1"/>
    <property type="match status" value="1"/>
</dbReference>
<feature type="compositionally biased region" description="Polar residues" evidence="15">
    <location>
        <begin position="750"/>
        <end position="760"/>
    </location>
</feature>
<dbReference type="Gene3D" id="3.30.70.1230">
    <property type="entry name" value="Nucleotide cyclase"/>
    <property type="match status" value="1"/>
</dbReference>
<dbReference type="Pfam" id="PF07714">
    <property type="entry name" value="PK_Tyr_Ser-Thr"/>
    <property type="match status" value="1"/>
</dbReference>
<proteinExistence type="inferred from homology"/>
<evidence type="ECO:0000256" key="6">
    <source>
        <dbReference type="ARBA" id="ARBA00022989"/>
    </source>
</evidence>
<dbReference type="Proteomes" id="UP001519460">
    <property type="component" value="Unassembled WGS sequence"/>
</dbReference>
<evidence type="ECO:0000256" key="2">
    <source>
        <dbReference type="ARBA" id="ARBA00012202"/>
    </source>
</evidence>
<keyword evidence="3" id="KW-0812">Transmembrane</keyword>
<keyword evidence="10" id="KW-0325">Glycoprotein</keyword>
<evidence type="ECO:0000256" key="4">
    <source>
        <dbReference type="ARBA" id="ARBA00022729"/>
    </source>
</evidence>
<evidence type="ECO:0000259" key="16">
    <source>
        <dbReference type="PROSITE" id="PS50011"/>
    </source>
</evidence>
<gene>
    <name evidence="18" type="ORF">BaRGS_00016913</name>
</gene>
<evidence type="ECO:0000313" key="18">
    <source>
        <dbReference type="EMBL" id="KAK7491894.1"/>
    </source>
</evidence>
<keyword evidence="4" id="KW-0732">Signal</keyword>